<name>A0A6J5L861_9CAUD</name>
<dbReference type="InterPro" id="IPR019694">
    <property type="entry name" value="Phage_HP1_Orf23"/>
</dbReference>
<evidence type="ECO:0000313" key="1">
    <source>
        <dbReference type="EMBL" id="CAB4130858.1"/>
    </source>
</evidence>
<protein>
    <submittedName>
        <fullName evidence="1">Bacteriophage HP1, Orf23</fullName>
    </submittedName>
</protein>
<gene>
    <name evidence="1" type="ORF">UFOVP129_30</name>
</gene>
<sequence>MRSNITFIKGQGASKRVAAGEDFISGLLIYTGTLPSGFTTTNNVKALYSIIDAENAGILADYSDATAATATYQITSKANGSTYQLKVTDPINGTVYDLGTYTVVSGDSTLTNVATKIAAMINAATQTNGGFSATSSTDTVTIIAPKKYGIVLNTGTNIAQTVTGSATGTLTQFTGGVASLQAVWHYHIQRFFDGNPSGQLWVGFYPVPGTYTFSEITLLQTASAGKLRQVGVFLNNRTYTVGDLSLIDGVIKTYNDAKQKPLSALYAANLQATSDITTVPDLALLTANKVSSIIGQDGGGLGAFLYATTGKSVTQLGIALGLLSASAVSEDFGEPAKFNLSNGYEDAIPAFANGQLLTDPLLSDSALDAIDTKRHIFGQTYIGYGGTYFNDNHTAIIKTSDYAYINDNRVIDKATRGIYIALIPYLKSKLLKNADGTLADTTVQFLQGIAIQPLFQMSRDGDLGVVVADDVYIDPTQNVTSTNKLIINVKLNENPIARFIEVPISFK</sequence>
<organism evidence="1">
    <name type="scientific">uncultured Caudovirales phage</name>
    <dbReference type="NCBI Taxonomy" id="2100421"/>
    <lineage>
        <taxon>Viruses</taxon>
        <taxon>Duplodnaviria</taxon>
        <taxon>Heunggongvirae</taxon>
        <taxon>Uroviricota</taxon>
        <taxon>Caudoviricetes</taxon>
        <taxon>Peduoviridae</taxon>
        <taxon>Maltschvirus</taxon>
        <taxon>Maltschvirus maltsch</taxon>
    </lineage>
</organism>
<accession>A0A6J5L861</accession>
<proteinExistence type="predicted"/>
<reference evidence="1" key="1">
    <citation type="submission" date="2020-04" db="EMBL/GenBank/DDBJ databases">
        <authorList>
            <person name="Chiriac C."/>
            <person name="Salcher M."/>
            <person name="Ghai R."/>
            <person name="Kavagutti S V."/>
        </authorList>
    </citation>
    <scope>NUCLEOTIDE SEQUENCE</scope>
</reference>
<dbReference type="Pfam" id="PF10758">
    <property type="entry name" value="DUF2586"/>
    <property type="match status" value="1"/>
</dbReference>
<dbReference type="EMBL" id="LR796245">
    <property type="protein sequence ID" value="CAB4130858.1"/>
    <property type="molecule type" value="Genomic_DNA"/>
</dbReference>